<evidence type="ECO:0000313" key="2">
    <source>
        <dbReference type="Proteomes" id="UP000033882"/>
    </source>
</evidence>
<comment type="caution">
    <text evidence="1">The sequence shown here is derived from an EMBL/GenBank/DDBJ whole genome shotgun (WGS) entry which is preliminary data.</text>
</comment>
<dbReference type="AlphaFoldDB" id="A0A0G1X734"/>
<evidence type="ECO:0000313" key="1">
    <source>
        <dbReference type="EMBL" id="KKU90205.1"/>
    </source>
</evidence>
<sequence length="113" mass="12305">MVERQIKTLILAFLFALTSSVCTYLVTDELVGEKQFAMGLEAGKGQLKEAMTGDVYELKMVGVKDGKVYDVESSYGYSVNGQSVVKRIPTEAVVGDNVVCVRAGDEIRIISHP</sequence>
<organism evidence="1 2">
    <name type="scientific">Candidatus Wolfebacteria bacterium GW2011_GWA2_47_9b</name>
    <dbReference type="NCBI Taxonomy" id="1619005"/>
    <lineage>
        <taxon>Bacteria</taxon>
        <taxon>Candidatus Wolfeibacteriota</taxon>
    </lineage>
</organism>
<name>A0A0G1X734_9BACT</name>
<protein>
    <submittedName>
        <fullName evidence="1">Uncharacterized protein</fullName>
    </submittedName>
</protein>
<reference evidence="1 2" key="1">
    <citation type="journal article" date="2015" name="Nature">
        <title>rRNA introns, odd ribosomes, and small enigmatic genomes across a large radiation of phyla.</title>
        <authorList>
            <person name="Brown C.T."/>
            <person name="Hug L.A."/>
            <person name="Thomas B.C."/>
            <person name="Sharon I."/>
            <person name="Castelle C.J."/>
            <person name="Singh A."/>
            <person name="Wilkins M.J."/>
            <person name="Williams K.H."/>
            <person name="Banfield J.F."/>
        </authorList>
    </citation>
    <scope>NUCLEOTIDE SEQUENCE [LARGE SCALE GENOMIC DNA]</scope>
</reference>
<dbReference type="EMBL" id="LCPB01000005">
    <property type="protein sequence ID" value="KKU90205.1"/>
    <property type="molecule type" value="Genomic_DNA"/>
</dbReference>
<dbReference type="Proteomes" id="UP000033882">
    <property type="component" value="Unassembled WGS sequence"/>
</dbReference>
<proteinExistence type="predicted"/>
<gene>
    <name evidence="1" type="ORF">UY19_C0005G0008</name>
</gene>
<accession>A0A0G1X734</accession>